<comment type="cofactor">
    <cofactor evidence="1">
        <name>L-ascorbate</name>
        <dbReference type="ChEBI" id="CHEBI:38290"/>
    </cofactor>
</comment>
<dbReference type="Proteomes" id="UP001189619">
    <property type="component" value="Chromosome"/>
</dbReference>
<accession>A0AA48MBH6</accession>
<dbReference type="Pfam" id="PF13640">
    <property type="entry name" value="2OG-FeII_Oxy_3"/>
    <property type="match status" value="1"/>
</dbReference>
<dbReference type="InterPro" id="IPR045054">
    <property type="entry name" value="P4HA-like"/>
</dbReference>
<dbReference type="InterPro" id="IPR044862">
    <property type="entry name" value="Pro_4_hyd_alph_FE2OG_OXY"/>
</dbReference>
<keyword evidence="6" id="KW-0408">Iron</keyword>
<dbReference type="PANTHER" id="PTHR10869">
    <property type="entry name" value="PROLYL 4-HYDROXYLASE ALPHA SUBUNIT"/>
    <property type="match status" value="1"/>
</dbReference>
<proteinExistence type="predicted"/>
<keyword evidence="5" id="KW-0560">Oxidoreductase</keyword>
<reference evidence="8" key="1">
    <citation type="submission" date="2023-07" db="EMBL/GenBank/DDBJ databases">
        <authorList>
            <person name="Ivanov I."/>
            <person name="Teneva D."/>
            <person name="Stoikov I."/>
        </authorList>
    </citation>
    <scope>NUCLEOTIDE SEQUENCE</scope>
    <source>
        <strain evidence="8">4475</strain>
    </source>
</reference>
<dbReference type="InterPro" id="IPR005123">
    <property type="entry name" value="Oxoglu/Fe-dep_dioxygenase_dom"/>
</dbReference>
<dbReference type="KEGG" id="bayd:BSPP4475_17745"/>
<evidence type="ECO:0000259" key="7">
    <source>
        <dbReference type="PROSITE" id="PS51471"/>
    </source>
</evidence>
<dbReference type="PANTHER" id="PTHR10869:SF246">
    <property type="entry name" value="TRANSMEMBRANE PROLYL 4-HYDROXYLASE"/>
    <property type="match status" value="1"/>
</dbReference>
<keyword evidence="3" id="KW-0847">Vitamin C</keyword>
<evidence type="ECO:0000256" key="1">
    <source>
        <dbReference type="ARBA" id="ARBA00001961"/>
    </source>
</evidence>
<dbReference type="InterPro" id="IPR006620">
    <property type="entry name" value="Pro_4_hyd_alph"/>
</dbReference>
<dbReference type="AlphaFoldDB" id="A0AA48MBH6"/>
<name>A0AA48MBH6_9BACL</name>
<dbReference type="SMART" id="SM00702">
    <property type="entry name" value="P4Hc"/>
    <property type="match status" value="1"/>
</dbReference>
<feature type="domain" description="Fe2OG dioxygenase" evidence="7">
    <location>
        <begin position="117"/>
        <end position="220"/>
    </location>
</feature>
<keyword evidence="9" id="KW-1185">Reference proteome</keyword>
<gene>
    <name evidence="8" type="ORF">BSPP4475_17745</name>
</gene>
<keyword evidence="2" id="KW-0479">Metal-binding</keyword>
<dbReference type="PROSITE" id="PS51471">
    <property type="entry name" value="FE2OG_OXY"/>
    <property type="match status" value="1"/>
</dbReference>
<sequence length="233" mass="26944">MQVRYLNLFRIAVVRDMSDEISILPIQSFYSLNDCVVAAELLNKVPLVMRFEPVLSDDECQQLIEAAASRLKESRLVNKVVSQIRSSRGMFFEEEENPLIRRIERRISELMNVPIEHAEGLQVLHYAPGQEYKAHHDFFRPNTPSAKNNRISTLVIYLNDVEEGGETVFPLLRLSVKPKRGSAVYFEYFYRDQALNDLTLHSSVPVVRGEKWVATQWMRRQRVRSLGLIPNPA</sequence>
<evidence type="ECO:0000256" key="2">
    <source>
        <dbReference type="ARBA" id="ARBA00022723"/>
    </source>
</evidence>
<dbReference type="GO" id="GO:0005506">
    <property type="term" value="F:iron ion binding"/>
    <property type="evidence" value="ECO:0007669"/>
    <property type="project" value="InterPro"/>
</dbReference>
<protein>
    <submittedName>
        <fullName evidence="8">Proline hydroxylase</fullName>
    </submittedName>
</protein>
<dbReference type="EMBL" id="OY569118">
    <property type="protein sequence ID" value="CAJ1004158.1"/>
    <property type="molecule type" value="Genomic_DNA"/>
</dbReference>
<dbReference type="Gene3D" id="2.60.120.620">
    <property type="entry name" value="q2cbj1_9rhob like domain"/>
    <property type="match status" value="1"/>
</dbReference>
<dbReference type="GO" id="GO:0031418">
    <property type="term" value="F:L-ascorbic acid binding"/>
    <property type="evidence" value="ECO:0007669"/>
    <property type="project" value="UniProtKB-KW"/>
</dbReference>
<evidence type="ECO:0000256" key="4">
    <source>
        <dbReference type="ARBA" id="ARBA00022964"/>
    </source>
</evidence>
<keyword evidence="4" id="KW-0223">Dioxygenase</keyword>
<dbReference type="GO" id="GO:0004656">
    <property type="term" value="F:procollagen-proline 4-dioxygenase activity"/>
    <property type="evidence" value="ECO:0007669"/>
    <property type="project" value="TreeGrafter"/>
</dbReference>
<evidence type="ECO:0000256" key="5">
    <source>
        <dbReference type="ARBA" id="ARBA00023002"/>
    </source>
</evidence>
<evidence type="ECO:0000256" key="6">
    <source>
        <dbReference type="ARBA" id="ARBA00023004"/>
    </source>
</evidence>
<evidence type="ECO:0000313" key="8">
    <source>
        <dbReference type="EMBL" id="CAJ1004158.1"/>
    </source>
</evidence>
<evidence type="ECO:0000256" key="3">
    <source>
        <dbReference type="ARBA" id="ARBA00022896"/>
    </source>
</evidence>
<organism evidence="8 9">
    <name type="scientific">Brevibacillus aydinogluensis</name>
    <dbReference type="NCBI Taxonomy" id="927786"/>
    <lineage>
        <taxon>Bacteria</taxon>
        <taxon>Bacillati</taxon>
        <taxon>Bacillota</taxon>
        <taxon>Bacilli</taxon>
        <taxon>Bacillales</taxon>
        <taxon>Paenibacillaceae</taxon>
        <taxon>Brevibacillus</taxon>
    </lineage>
</organism>
<evidence type="ECO:0000313" key="9">
    <source>
        <dbReference type="Proteomes" id="UP001189619"/>
    </source>
</evidence>